<evidence type="ECO:0000313" key="3">
    <source>
        <dbReference type="Proteomes" id="UP000242502"/>
    </source>
</evidence>
<dbReference type="AlphaFoldDB" id="A0A1D2QNS0"/>
<dbReference type="Gene3D" id="2.60.120.200">
    <property type="match status" value="2"/>
</dbReference>
<comment type="caution">
    <text evidence="2">The sequence shown here is derived from an EMBL/GenBank/DDBJ whole genome shotgun (WGS) entry which is preliminary data.</text>
</comment>
<dbReference type="Proteomes" id="UP000242502">
    <property type="component" value="Unassembled WGS sequence"/>
</dbReference>
<dbReference type="SUPFAM" id="SSF49899">
    <property type="entry name" value="Concanavalin A-like lectins/glucanases"/>
    <property type="match status" value="2"/>
</dbReference>
<dbReference type="Pfam" id="PF13385">
    <property type="entry name" value="Laminin_G_3"/>
    <property type="match status" value="2"/>
</dbReference>
<dbReference type="Pfam" id="PF20419">
    <property type="entry name" value="DUF6701"/>
    <property type="match status" value="1"/>
</dbReference>
<proteinExistence type="predicted"/>
<evidence type="ECO:0000313" key="2">
    <source>
        <dbReference type="EMBL" id="ODS23193.1"/>
    </source>
</evidence>
<evidence type="ECO:0000259" key="1">
    <source>
        <dbReference type="Pfam" id="PF20419"/>
    </source>
</evidence>
<name>A0A1D2QNS0_9GAMM</name>
<organism evidence="2 3">
    <name type="scientific">Candidatus Endobugula sertula</name>
    <name type="common">Bugula neritina bacterial symbiont</name>
    <dbReference type="NCBI Taxonomy" id="62101"/>
    <lineage>
        <taxon>Bacteria</taxon>
        <taxon>Pseudomonadati</taxon>
        <taxon>Pseudomonadota</taxon>
        <taxon>Gammaproteobacteria</taxon>
        <taxon>Cellvibrionales</taxon>
        <taxon>Cellvibrionaceae</taxon>
        <taxon>Candidatus Endobugula</taxon>
    </lineage>
</organism>
<dbReference type="STRING" id="62101.AB835_10145"/>
<dbReference type="InterPro" id="IPR046524">
    <property type="entry name" value="DUF6701"/>
</dbReference>
<reference evidence="2 3" key="1">
    <citation type="journal article" date="2016" name="Appl. Environ. Microbiol.">
        <title>Lack of Overt Genome Reduction in the Bryostatin-Producing Bryozoan Symbiont "Candidatus Endobugula sertula".</title>
        <authorList>
            <person name="Miller I.J."/>
            <person name="Vanee N."/>
            <person name="Fong S.S."/>
            <person name="Lim-Fong G.E."/>
            <person name="Kwan J.C."/>
        </authorList>
    </citation>
    <scope>NUCLEOTIDE SEQUENCE [LARGE SCALE GENOMIC DNA]</scope>
    <source>
        <strain evidence="2">AB1-4</strain>
    </source>
</reference>
<feature type="domain" description="DUF6701" evidence="1">
    <location>
        <begin position="503"/>
        <end position="990"/>
    </location>
</feature>
<protein>
    <recommendedName>
        <fullName evidence="1">DUF6701 domain-containing protein</fullName>
    </recommendedName>
</protein>
<dbReference type="EMBL" id="MDLC01000036">
    <property type="protein sequence ID" value="ODS23193.1"/>
    <property type="molecule type" value="Genomic_DNA"/>
</dbReference>
<dbReference type="InterPro" id="IPR013320">
    <property type="entry name" value="ConA-like_dom_sf"/>
</dbReference>
<gene>
    <name evidence="2" type="ORF">AB835_10145</name>
</gene>
<sequence length="993" mass="105526">MIGNWHHIILTRSSTSGQLSVYVDGSLQTSVTGEIGDVVRSFSSIGRIEDTAGSPEYFAGQLDELLIFDSIISSTDVQIIYENQLQGRSWDGALRTCATPLAEWRFEENSWNGTADEVIDSGGNHYHGQLYANNASPQNVSPAISGDSGTCNYASFSGGWIVPNSLPLNMNNGAKTTVTFWMRWDGTNNVAPLGWGTSFDLWINNGNFGFTTSVGGLYGVSASTISGGWHHIAAEFTNGYGLDAVSFNRLWIDGVEQVLSELQYVPRDTVYRSVNSTFYIGSAGGALNYNGDMDEVGVYNGSLSASQIITLMNNTHPCSSPAPSYFAISHDNNAVYCLNESMSVTARDSDDTTFSTYTGTITLDTQAGKGSWSLLTGSGTLLDSVANDGLATYTFVASDNGSASFSLNYSEGAAIVDVDVYDNATRDDDSEGQLSFAASGFSVTASPLSNPPVTPINQPIGTQLSGQAFTVAMAAYGTDPDNGNCGIIETYTGNKSIVLDTHYNNPTTGTLSATGGGTIPFIAGQASFLAQYNDVGQIALTVTDSATSMTGQTNLFIVQPNDFSITVVGNIGTTDAGSGFMASGQAFTVDVQALNALNNPAPNYGNEIIPESVTLSIDSLVFPAGGNIGTLDNADSFTKISSNTLQNTAVSWSEVGSIRLQASVADADYLGTGNITGTVSGTIGRFYPDSFVLGSQQVMDACVNFTYLSEPNLSIAYTLSAVNQGGNTVTNYDVGLGYPVATQQYHAELDNDGNDLGVRLSLATSNWSAGEYILLDNHASFSRDSSLEAPLSSLLLGLSVQDIDNRNLSSLTMNADSNDDCSLAETCTAGELGRASFYYGRLTLPSTYGPETAELPAELQTEYWDGQQFVLNSHDNCSLIPRAAITVNGAVMNIPAALTVDLQGGSTTAQFFVLTNDDVGFVGGNAGLRFSAPGTAITTKSFDVDIDLTNRDWLTFDWDQDGNVINDTAIPTATMSFKMYRGHDRVLYWRHKY</sequence>
<accession>A0A1D2QNS0</accession>